<dbReference type="Proteomes" id="UP001235939">
    <property type="component" value="Chromosome 09"/>
</dbReference>
<sequence>MHKSIPQELVPVKIASRNKSFQQCEHSTGIVPRNRGMPAAGRVLSRESIPQEEYQIEWALRRKGFSKQGRLPHHERVASRGSIHRKSPQQCEHPAGRINSRVSIPQKESPVERKSRRKSSHSREHPVGRVPSSVRTPGNNHRTEVPAEDQHSQIPKLFHALHEDDWDRRMEFCGKMNEMIQINENLPNRIMWTDEAIFKLNDHPITQTLLEHFSMKSSLTNGWGAMDPFIGLRGHLILLRQIFLWGYLKDKVYNRKPKSLEQMKFAIKEVSNLLDADL</sequence>
<dbReference type="EMBL" id="CP092871">
    <property type="protein sequence ID" value="UYV71970.1"/>
    <property type="molecule type" value="Genomic_DNA"/>
</dbReference>
<feature type="region of interest" description="Disordered" evidence="1">
    <location>
        <begin position="67"/>
        <end position="154"/>
    </location>
</feature>
<evidence type="ECO:0000313" key="2">
    <source>
        <dbReference type="EMBL" id="UYV71970.1"/>
    </source>
</evidence>
<protein>
    <submittedName>
        <fullName evidence="2">Uncharacterized protein</fullName>
    </submittedName>
</protein>
<keyword evidence="3" id="KW-1185">Reference proteome</keyword>
<evidence type="ECO:0000313" key="3">
    <source>
        <dbReference type="Proteomes" id="UP001235939"/>
    </source>
</evidence>
<gene>
    <name evidence="2" type="ORF">LAZ67_9001391</name>
</gene>
<dbReference type="PANTHER" id="PTHR47326:SF1">
    <property type="entry name" value="HTH PSQ-TYPE DOMAIN-CONTAINING PROTEIN"/>
    <property type="match status" value="1"/>
</dbReference>
<feature type="compositionally biased region" description="Basic and acidic residues" evidence="1">
    <location>
        <begin position="141"/>
        <end position="151"/>
    </location>
</feature>
<reference evidence="2 3" key="1">
    <citation type="submission" date="2022-01" db="EMBL/GenBank/DDBJ databases">
        <title>A chromosomal length assembly of Cordylochernes scorpioides.</title>
        <authorList>
            <person name="Zeh D."/>
            <person name="Zeh J."/>
        </authorList>
    </citation>
    <scope>NUCLEOTIDE SEQUENCE [LARGE SCALE GENOMIC DNA]</scope>
    <source>
        <strain evidence="2">IN4F17</strain>
        <tissue evidence="2">Whole Body</tissue>
    </source>
</reference>
<organism evidence="2 3">
    <name type="scientific">Cordylochernes scorpioides</name>
    <dbReference type="NCBI Taxonomy" id="51811"/>
    <lineage>
        <taxon>Eukaryota</taxon>
        <taxon>Metazoa</taxon>
        <taxon>Ecdysozoa</taxon>
        <taxon>Arthropoda</taxon>
        <taxon>Chelicerata</taxon>
        <taxon>Arachnida</taxon>
        <taxon>Pseudoscorpiones</taxon>
        <taxon>Cheliferoidea</taxon>
        <taxon>Chernetidae</taxon>
        <taxon>Cordylochernes</taxon>
    </lineage>
</organism>
<evidence type="ECO:0000256" key="1">
    <source>
        <dbReference type="SAM" id="MobiDB-lite"/>
    </source>
</evidence>
<proteinExistence type="predicted"/>
<dbReference type="PANTHER" id="PTHR47326">
    <property type="entry name" value="TRANSPOSABLE ELEMENT TC3 TRANSPOSASE-LIKE PROTEIN"/>
    <property type="match status" value="1"/>
</dbReference>
<accession>A0ABY6KXY9</accession>
<name>A0ABY6KXY9_9ARAC</name>